<dbReference type="InterPro" id="IPR041542">
    <property type="entry name" value="GH43_C2"/>
</dbReference>
<dbReference type="CDD" id="cd18617">
    <property type="entry name" value="GH43_XynB-like"/>
    <property type="match status" value="1"/>
</dbReference>
<keyword evidence="10" id="KW-1185">Reference proteome</keyword>
<evidence type="ECO:0000259" key="8">
    <source>
        <dbReference type="Pfam" id="PF17851"/>
    </source>
</evidence>
<dbReference type="Gene3D" id="2.60.120.200">
    <property type="match status" value="1"/>
</dbReference>
<organism evidence="9 10">
    <name type="scientific">Talaromyces marneffei (strain ATCC 18224 / CBS 334.59 / QM 7333)</name>
    <name type="common">Penicillium marneffei</name>
    <dbReference type="NCBI Taxonomy" id="441960"/>
    <lineage>
        <taxon>Eukaryota</taxon>
        <taxon>Fungi</taxon>
        <taxon>Dikarya</taxon>
        <taxon>Ascomycota</taxon>
        <taxon>Pezizomycotina</taxon>
        <taxon>Eurotiomycetes</taxon>
        <taxon>Eurotiomycetidae</taxon>
        <taxon>Eurotiales</taxon>
        <taxon>Trichocomaceae</taxon>
        <taxon>Talaromyces</taxon>
        <taxon>Talaromyces sect. Talaromyces</taxon>
    </lineage>
</organism>
<gene>
    <name evidence="9" type="ORF">PMAA_033030</name>
</gene>
<evidence type="ECO:0000256" key="3">
    <source>
        <dbReference type="ARBA" id="ARBA00022801"/>
    </source>
</evidence>
<name>B6Q5V7_TALMQ</name>
<dbReference type="AlphaFoldDB" id="B6Q5V7"/>
<evidence type="ECO:0000256" key="4">
    <source>
        <dbReference type="ARBA" id="ARBA00023295"/>
    </source>
</evidence>
<dbReference type="VEuPathDB" id="FungiDB:PMAA_033030"/>
<feature type="active site" description="Proton donor" evidence="5">
    <location>
        <position position="193"/>
    </location>
</feature>
<evidence type="ECO:0000256" key="6">
    <source>
        <dbReference type="PIRSR" id="PIRSR606710-2"/>
    </source>
</evidence>
<accession>B6Q5V7</accession>
<dbReference type="GO" id="GO:0005975">
    <property type="term" value="P:carbohydrate metabolic process"/>
    <property type="evidence" value="ECO:0007669"/>
    <property type="project" value="InterPro"/>
</dbReference>
<dbReference type="PANTHER" id="PTHR42812:SF12">
    <property type="entry name" value="BETA-XYLOSIDASE-RELATED"/>
    <property type="match status" value="1"/>
</dbReference>
<dbReference type="InterPro" id="IPR051795">
    <property type="entry name" value="Glycosyl_Hydrlase_43"/>
</dbReference>
<evidence type="ECO:0000256" key="2">
    <source>
        <dbReference type="ARBA" id="ARBA00022729"/>
    </source>
</evidence>
<dbReference type="GO" id="GO:0004553">
    <property type="term" value="F:hydrolase activity, hydrolyzing O-glycosyl compounds"/>
    <property type="evidence" value="ECO:0007669"/>
    <property type="project" value="InterPro"/>
</dbReference>
<feature type="active site" description="Proton acceptor" evidence="5">
    <location>
        <position position="11"/>
    </location>
</feature>
<protein>
    <submittedName>
        <fullName evidence="9">Xylosidase/arabinosidase, putative</fullName>
    </submittedName>
</protein>
<dbReference type="Pfam" id="PF04616">
    <property type="entry name" value="Glyco_hydro_43"/>
    <property type="match status" value="1"/>
</dbReference>
<comment type="similarity">
    <text evidence="1 7">Belongs to the glycosyl hydrolase 43 family.</text>
</comment>
<keyword evidence="2" id="KW-0732">Signal</keyword>
<dbReference type="Pfam" id="PF17851">
    <property type="entry name" value="GH43_C2"/>
    <property type="match status" value="1"/>
</dbReference>
<evidence type="ECO:0000256" key="5">
    <source>
        <dbReference type="PIRSR" id="PIRSR606710-1"/>
    </source>
</evidence>
<dbReference type="PhylomeDB" id="B6Q5V7"/>
<dbReference type="PANTHER" id="PTHR42812">
    <property type="entry name" value="BETA-XYLOSIDASE"/>
    <property type="match status" value="1"/>
</dbReference>
<reference evidence="10" key="1">
    <citation type="journal article" date="2015" name="Genome Announc.">
        <title>Genome sequence of the AIDS-associated pathogen Penicillium marneffei (ATCC18224) and its near taxonomic relative Talaromyces stipitatus (ATCC10500).</title>
        <authorList>
            <person name="Nierman W.C."/>
            <person name="Fedorova-Abrams N.D."/>
            <person name="Andrianopoulos A."/>
        </authorList>
    </citation>
    <scope>NUCLEOTIDE SEQUENCE [LARGE SCALE GENOMIC DNA]</scope>
    <source>
        <strain evidence="10">ATCC 18224 / CBS 334.59 / QM 7333</strain>
    </source>
</reference>
<keyword evidence="4 7" id="KW-0326">Glycosidase</keyword>
<dbReference type="HOGENOM" id="CLU_016508_0_0_1"/>
<dbReference type="InterPro" id="IPR023296">
    <property type="entry name" value="Glyco_hydro_beta-prop_sf"/>
</dbReference>
<keyword evidence="3 7" id="KW-0378">Hydrolase</keyword>
<dbReference type="EMBL" id="DS995899">
    <property type="protein sequence ID" value="EEA28496.1"/>
    <property type="molecule type" value="Genomic_DNA"/>
</dbReference>
<evidence type="ECO:0000313" key="10">
    <source>
        <dbReference type="Proteomes" id="UP000001294"/>
    </source>
</evidence>
<feature type="domain" description="Beta-xylosidase C-terminal Concanavalin A-like" evidence="8">
    <location>
        <begin position="330"/>
        <end position="518"/>
    </location>
</feature>
<dbReference type="SUPFAM" id="SSF75005">
    <property type="entry name" value="Arabinanase/levansucrase/invertase"/>
    <property type="match status" value="1"/>
</dbReference>
<dbReference type="InterPro" id="IPR013320">
    <property type="entry name" value="ConA-like_dom_sf"/>
</dbReference>
<dbReference type="InterPro" id="IPR006710">
    <property type="entry name" value="Glyco_hydro_43"/>
</dbReference>
<dbReference type="STRING" id="441960.B6Q5V7"/>
<proteinExistence type="inferred from homology"/>
<dbReference type="Proteomes" id="UP000001294">
    <property type="component" value="Unassembled WGS sequence"/>
</dbReference>
<dbReference type="Gene3D" id="2.115.10.20">
    <property type="entry name" value="Glycosyl hydrolase domain, family 43"/>
    <property type="match status" value="1"/>
</dbReference>
<evidence type="ECO:0000256" key="1">
    <source>
        <dbReference type="ARBA" id="ARBA00009865"/>
    </source>
</evidence>
<feature type="site" description="Important for catalytic activity, responsible for pKa modulation of the active site Glu and correct orientation of both the proton donor and substrate" evidence="6">
    <location>
        <position position="139"/>
    </location>
</feature>
<dbReference type="SUPFAM" id="SSF49899">
    <property type="entry name" value="Concanavalin A-like lectins/glucanases"/>
    <property type="match status" value="1"/>
</dbReference>
<evidence type="ECO:0000313" key="9">
    <source>
        <dbReference type="EMBL" id="EEA28496.1"/>
    </source>
</evidence>
<dbReference type="OrthoDB" id="2139957at2759"/>
<evidence type="ECO:0000256" key="7">
    <source>
        <dbReference type="RuleBase" id="RU361187"/>
    </source>
</evidence>
<sequence length="519" mass="58135">MNPIIPGFAPDPSAVRVGDTYFLVNSSFHIFPGLPIYASKDLVSWKHIGNALNRQSQLSLALSSTRLNSEDGGGDLMCATGGLYAPTIRHHDDIFYVICTNVIHVSEHDGTHQNFIISTADIWSNQWSDPVFFDFDGIDTSILWDDDGRSYMHGSAAPGPMTTIKLFAIDVKTGKKLSDEKIIWRGTGGIWPEGPHIYKTNDGWHYLVISEGGTFEDHMITVARSKSIWGPYEANPGNPILTARGTDEYVQHTGHSDIFQDLQGNWWAVCLGVRKDQSKRYVMGRETFLTPIEWPPEIWPTISQVKISLLSDLPNTTLPDTASSLSVIPGMDWCYIRDADLTMHSINENGKDVVLTPSEYDLCQASPDSRVTFLGKRQRQLKGHSQVAIQSVSVGTQVNAGLCVYKDEHRFARIYLNFETSAIVFEFVNKAKSITRSKKITIDLKEGDAAATGFRLEYLESSYKFAYRLERDSQWIDFGDLDTLELTGHDFVGPIVGIFAFTKDANRRANVNFKMLEIE</sequence>